<organism evidence="2 3">
    <name type="scientific">Dioscorea zingiberensis</name>
    <dbReference type="NCBI Taxonomy" id="325984"/>
    <lineage>
        <taxon>Eukaryota</taxon>
        <taxon>Viridiplantae</taxon>
        <taxon>Streptophyta</taxon>
        <taxon>Embryophyta</taxon>
        <taxon>Tracheophyta</taxon>
        <taxon>Spermatophyta</taxon>
        <taxon>Magnoliopsida</taxon>
        <taxon>Liliopsida</taxon>
        <taxon>Dioscoreales</taxon>
        <taxon>Dioscoreaceae</taxon>
        <taxon>Dioscorea</taxon>
    </lineage>
</organism>
<gene>
    <name evidence="2" type="ORF">J5N97_029352</name>
</gene>
<dbReference type="Proteomes" id="UP001085076">
    <property type="component" value="Miscellaneous, Linkage group lg09"/>
</dbReference>
<accession>A0A9D5H5T4</accession>
<keyword evidence="3" id="KW-1185">Reference proteome</keyword>
<comment type="caution">
    <text evidence="2">The sequence shown here is derived from an EMBL/GenBank/DDBJ whole genome shotgun (WGS) entry which is preliminary data.</text>
</comment>
<dbReference type="AlphaFoldDB" id="A0A9D5H5T4"/>
<name>A0A9D5H5T4_9LILI</name>
<feature type="region of interest" description="Disordered" evidence="1">
    <location>
        <begin position="25"/>
        <end position="75"/>
    </location>
</feature>
<evidence type="ECO:0000313" key="2">
    <source>
        <dbReference type="EMBL" id="KAJ0964230.1"/>
    </source>
</evidence>
<reference evidence="2" key="1">
    <citation type="submission" date="2021-03" db="EMBL/GenBank/DDBJ databases">
        <authorList>
            <person name="Li Z."/>
            <person name="Yang C."/>
        </authorList>
    </citation>
    <scope>NUCLEOTIDE SEQUENCE</scope>
    <source>
        <strain evidence="2">Dzin_1.0</strain>
        <tissue evidence="2">Leaf</tissue>
    </source>
</reference>
<proteinExistence type="predicted"/>
<evidence type="ECO:0000256" key="1">
    <source>
        <dbReference type="SAM" id="MobiDB-lite"/>
    </source>
</evidence>
<feature type="compositionally biased region" description="Polar residues" evidence="1">
    <location>
        <begin position="36"/>
        <end position="47"/>
    </location>
</feature>
<evidence type="ECO:0000313" key="3">
    <source>
        <dbReference type="Proteomes" id="UP001085076"/>
    </source>
</evidence>
<sequence>MEPQDGSLIINDFCESQEQLCQFSPESSLLIPRISTPKTRTRPTSASSRERSRRNPKSKGSSSRSDPHPIPFKAP</sequence>
<protein>
    <submittedName>
        <fullName evidence="2">Uncharacterized protein</fullName>
    </submittedName>
</protein>
<reference evidence="2" key="2">
    <citation type="journal article" date="2022" name="Hortic Res">
        <title>The genome of Dioscorea zingiberensis sheds light on the biosynthesis, origin and evolution of the medicinally important diosgenin saponins.</title>
        <authorList>
            <person name="Li Y."/>
            <person name="Tan C."/>
            <person name="Li Z."/>
            <person name="Guo J."/>
            <person name="Li S."/>
            <person name="Chen X."/>
            <person name="Wang C."/>
            <person name="Dai X."/>
            <person name="Yang H."/>
            <person name="Song W."/>
            <person name="Hou L."/>
            <person name="Xu J."/>
            <person name="Tong Z."/>
            <person name="Xu A."/>
            <person name="Yuan X."/>
            <person name="Wang W."/>
            <person name="Yang Q."/>
            <person name="Chen L."/>
            <person name="Sun Z."/>
            <person name="Wang K."/>
            <person name="Pan B."/>
            <person name="Chen J."/>
            <person name="Bao Y."/>
            <person name="Liu F."/>
            <person name="Qi X."/>
            <person name="Gang D.R."/>
            <person name="Wen J."/>
            <person name="Li J."/>
        </authorList>
    </citation>
    <scope>NUCLEOTIDE SEQUENCE</scope>
    <source>
        <strain evidence="2">Dzin_1.0</strain>
    </source>
</reference>
<dbReference type="EMBL" id="JAGGNH010000009">
    <property type="protein sequence ID" value="KAJ0964230.1"/>
    <property type="molecule type" value="Genomic_DNA"/>
</dbReference>